<dbReference type="PANTHER" id="PTHR30413">
    <property type="entry name" value="INNER MEMBRANE TRANSPORT PERMEASE"/>
    <property type="match status" value="1"/>
</dbReference>
<accession>A0ABY6FQ76</accession>
<comment type="subcellular location">
    <subcellularLocation>
        <location evidence="1">Cell inner membrane</location>
        <topology evidence="1">Multi-pass membrane protein</topology>
    </subcellularLocation>
    <subcellularLocation>
        <location evidence="9">Cell membrane</location>
        <topology evidence="9">Multi-pass membrane protein</topology>
    </subcellularLocation>
</comment>
<evidence type="ECO:0000313" key="12">
    <source>
        <dbReference type="Proteomes" id="UP001063368"/>
    </source>
</evidence>
<keyword evidence="7 9" id="KW-1133">Transmembrane helix</keyword>
<feature type="transmembrane region" description="Helical" evidence="9">
    <location>
        <begin position="31"/>
        <end position="52"/>
    </location>
</feature>
<dbReference type="PROSITE" id="PS51012">
    <property type="entry name" value="ABC_TM2"/>
    <property type="match status" value="1"/>
</dbReference>
<evidence type="ECO:0000256" key="1">
    <source>
        <dbReference type="ARBA" id="ARBA00004429"/>
    </source>
</evidence>
<dbReference type="EMBL" id="CP106856">
    <property type="protein sequence ID" value="UYB34997.1"/>
    <property type="molecule type" value="Genomic_DNA"/>
</dbReference>
<organism evidence="11 12">
    <name type="scientific">Arthrobacter koreensis</name>
    <dbReference type="NCBI Taxonomy" id="199136"/>
    <lineage>
        <taxon>Bacteria</taxon>
        <taxon>Bacillati</taxon>
        <taxon>Actinomycetota</taxon>
        <taxon>Actinomycetes</taxon>
        <taxon>Micrococcales</taxon>
        <taxon>Micrococcaceae</taxon>
        <taxon>Arthrobacter</taxon>
    </lineage>
</organism>
<proteinExistence type="inferred from homology"/>
<dbReference type="RefSeq" id="WP_263127058.1">
    <property type="nucleotide sequence ID" value="NZ_CP106856.1"/>
</dbReference>
<dbReference type="InterPro" id="IPR013525">
    <property type="entry name" value="ABC2_TM"/>
</dbReference>
<dbReference type="Proteomes" id="UP001063368">
    <property type="component" value="Chromosome"/>
</dbReference>
<feature type="transmembrane region" description="Helical" evidence="9">
    <location>
        <begin position="170"/>
        <end position="191"/>
    </location>
</feature>
<evidence type="ECO:0000256" key="6">
    <source>
        <dbReference type="ARBA" id="ARBA00022692"/>
    </source>
</evidence>
<evidence type="ECO:0000256" key="5">
    <source>
        <dbReference type="ARBA" id="ARBA00022519"/>
    </source>
</evidence>
<reference evidence="11" key="1">
    <citation type="submission" date="2022-09" db="EMBL/GenBank/DDBJ databases">
        <authorList>
            <person name="Li D."/>
            <person name="Cheng J."/>
            <person name="Li Y."/>
        </authorList>
    </citation>
    <scope>NUCLEOTIDE SEQUENCE</scope>
    <source>
        <strain evidence="11">DL</strain>
    </source>
</reference>
<dbReference type="PANTHER" id="PTHR30413:SF8">
    <property type="entry name" value="TRANSPORT PERMEASE PROTEIN"/>
    <property type="match status" value="1"/>
</dbReference>
<gene>
    <name evidence="11" type="ORF">N9A08_10125</name>
</gene>
<comment type="similarity">
    <text evidence="2 9">Belongs to the ABC-2 integral membrane protein family.</text>
</comment>
<evidence type="ECO:0000256" key="4">
    <source>
        <dbReference type="ARBA" id="ARBA00022475"/>
    </source>
</evidence>
<feature type="transmembrane region" description="Helical" evidence="9">
    <location>
        <begin position="61"/>
        <end position="80"/>
    </location>
</feature>
<keyword evidence="6 9" id="KW-0812">Transmembrane</keyword>
<keyword evidence="12" id="KW-1185">Reference proteome</keyword>
<keyword evidence="8 9" id="KW-0472">Membrane</keyword>
<name>A0ABY6FQ76_9MICC</name>
<feature type="transmembrane region" description="Helical" evidence="9">
    <location>
        <begin position="228"/>
        <end position="250"/>
    </location>
</feature>
<dbReference type="InterPro" id="IPR047817">
    <property type="entry name" value="ABC2_TM_bact-type"/>
</dbReference>
<keyword evidence="3 9" id="KW-0813">Transport</keyword>
<feature type="domain" description="ABC transmembrane type-2" evidence="10">
    <location>
        <begin position="28"/>
        <end position="252"/>
    </location>
</feature>
<keyword evidence="4 9" id="KW-1003">Cell membrane</keyword>
<evidence type="ECO:0000256" key="8">
    <source>
        <dbReference type="ARBA" id="ARBA00023136"/>
    </source>
</evidence>
<protein>
    <recommendedName>
        <fullName evidence="9">Transport permease protein</fullName>
    </recommendedName>
</protein>
<evidence type="ECO:0000256" key="2">
    <source>
        <dbReference type="ARBA" id="ARBA00007783"/>
    </source>
</evidence>
<evidence type="ECO:0000313" key="11">
    <source>
        <dbReference type="EMBL" id="UYB34997.1"/>
    </source>
</evidence>
<evidence type="ECO:0000259" key="10">
    <source>
        <dbReference type="PROSITE" id="PS51012"/>
    </source>
</evidence>
<evidence type="ECO:0000256" key="9">
    <source>
        <dbReference type="RuleBase" id="RU361157"/>
    </source>
</evidence>
<keyword evidence="5" id="KW-0997">Cell inner membrane</keyword>
<dbReference type="Pfam" id="PF01061">
    <property type="entry name" value="ABC2_membrane"/>
    <property type="match status" value="1"/>
</dbReference>
<feature type="transmembrane region" description="Helical" evidence="9">
    <location>
        <begin position="112"/>
        <end position="129"/>
    </location>
</feature>
<feature type="transmembrane region" description="Helical" evidence="9">
    <location>
        <begin position="141"/>
        <end position="164"/>
    </location>
</feature>
<evidence type="ECO:0000256" key="7">
    <source>
        <dbReference type="ARBA" id="ARBA00022989"/>
    </source>
</evidence>
<evidence type="ECO:0000256" key="3">
    <source>
        <dbReference type="ARBA" id="ARBA00022448"/>
    </source>
</evidence>
<sequence length="260" mass="29600">MVSIWNYRHFIFHDSKARVQSGNRQDRLGSAWLLLNPLLNGIGYYLIFGLLLESNRGIENFVGYLVIGVFLFQISTRSIVNGAKAIRSNSNVIQAFNFPRATLIVSVNVRELIASVPVLLAMLLLVLLIDPVEEITWRWLLLIPAVLLQMLFNLGTGFILAPLVARFGDLVHVISFMMRFWLFASCVMFSIERYANWPLIKTIVEINPLYLVLSIVRDSLLYAETPQWQSWVGLAAWALGALCVGVLYFWRGEESYGRND</sequence>